<keyword evidence="3" id="KW-1185">Reference proteome</keyword>
<accession>A0A8J2JWB1</accession>
<evidence type="ECO:0000313" key="3">
    <source>
        <dbReference type="Proteomes" id="UP000708208"/>
    </source>
</evidence>
<dbReference type="EMBL" id="CAJVCH010119238">
    <property type="protein sequence ID" value="CAG7725243.1"/>
    <property type="molecule type" value="Genomic_DNA"/>
</dbReference>
<evidence type="ECO:0000313" key="2">
    <source>
        <dbReference type="EMBL" id="CAG7725243.1"/>
    </source>
</evidence>
<evidence type="ECO:0000256" key="1">
    <source>
        <dbReference type="SAM" id="MobiDB-lite"/>
    </source>
</evidence>
<sequence length="88" mass="9952">MPAQLDNINNAKQGSSPLGKVHSHLKIKLNALDRLLTTYQLCIIKKHSAEQPAETKLSAELKAAPTQLHDWRPSFCTLFIKNNLKYQK</sequence>
<feature type="region of interest" description="Disordered" evidence="1">
    <location>
        <begin position="1"/>
        <end position="20"/>
    </location>
</feature>
<reference evidence="2" key="1">
    <citation type="submission" date="2021-06" db="EMBL/GenBank/DDBJ databases">
        <authorList>
            <person name="Hodson N. C."/>
            <person name="Mongue J. A."/>
            <person name="Jaron S. K."/>
        </authorList>
    </citation>
    <scope>NUCLEOTIDE SEQUENCE</scope>
</reference>
<proteinExistence type="predicted"/>
<feature type="compositionally biased region" description="Polar residues" evidence="1">
    <location>
        <begin position="1"/>
        <end position="16"/>
    </location>
</feature>
<protein>
    <submittedName>
        <fullName evidence="2">Uncharacterized protein</fullName>
    </submittedName>
</protein>
<gene>
    <name evidence="2" type="ORF">AFUS01_LOCUS14210</name>
</gene>
<comment type="caution">
    <text evidence="2">The sequence shown here is derived from an EMBL/GenBank/DDBJ whole genome shotgun (WGS) entry which is preliminary data.</text>
</comment>
<organism evidence="2 3">
    <name type="scientific">Allacma fusca</name>
    <dbReference type="NCBI Taxonomy" id="39272"/>
    <lineage>
        <taxon>Eukaryota</taxon>
        <taxon>Metazoa</taxon>
        <taxon>Ecdysozoa</taxon>
        <taxon>Arthropoda</taxon>
        <taxon>Hexapoda</taxon>
        <taxon>Collembola</taxon>
        <taxon>Symphypleona</taxon>
        <taxon>Sminthuridae</taxon>
        <taxon>Allacma</taxon>
    </lineage>
</organism>
<name>A0A8J2JWB1_9HEXA</name>
<dbReference type="AlphaFoldDB" id="A0A8J2JWB1"/>
<dbReference type="Proteomes" id="UP000708208">
    <property type="component" value="Unassembled WGS sequence"/>
</dbReference>